<protein>
    <submittedName>
        <fullName evidence="1">Uncharacterized protein</fullName>
    </submittedName>
</protein>
<sequence>MLLLALSQHVALGPVESWKHANQTERRATVLAITQRCELPPAAIELLSGGEVVIQPPQDARYEAVACMMEQIGTQIGFSKVGFLGNEQVAEEKKK</sequence>
<keyword evidence="2" id="KW-1185">Reference proteome</keyword>
<reference evidence="1" key="1">
    <citation type="submission" date="2022-07" db="EMBL/GenBank/DDBJ databases">
        <title>Sphingomonas sp. nov., a novel bacterium isolated from the north slope of the Mount Everest.</title>
        <authorList>
            <person name="Cui X."/>
            <person name="Liu Y."/>
        </authorList>
    </citation>
    <scope>NUCLEOTIDE SEQUENCE</scope>
    <source>
        <strain evidence="1">S5-59</strain>
    </source>
</reference>
<dbReference type="RefSeq" id="WP_256507167.1">
    <property type="nucleotide sequence ID" value="NZ_CP101740.1"/>
</dbReference>
<dbReference type="EMBL" id="CP101740">
    <property type="protein sequence ID" value="UUL83326.1"/>
    <property type="molecule type" value="Genomic_DNA"/>
</dbReference>
<organism evidence="1 2">
    <name type="scientific">Sphingomonas qomolangmaensis</name>
    <dbReference type="NCBI Taxonomy" id="2918765"/>
    <lineage>
        <taxon>Bacteria</taxon>
        <taxon>Pseudomonadati</taxon>
        <taxon>Pseudomonadota</taxon>
        <taxon>Alphaproteobacteria</taxon>
        <taxon>Sphingomonadales</taxon>
        <taxon>Sphingomonadaceae</taxon>
        <taxon>Sphingomonas</taxon>
    </lineage>
</organism>
<name>A0ABY5LF34_9SPHN</name>
<evidence type="ECO:0000313" key="1">
    <source>
        <dbReference type="EMBL" id="UUL83326.1"/>
    </source>
</evidence>
<evidence type="ECO:0000313" key="2">
    <source>
        <dbReference type="Proteomes" id="UP001058533"/>
    </source>
</evidence>
<dbReference type="Proteomes" id="UP001058533">
    <property type="component" value="Chromosome"/>
</dbReference>
<accession>A0ABY5LF34</accession>
<proteinExistence type="predicted"/>
<gene>
    <name evidence="1" type="ORF">NMP03_03585</name>
</gene>